<reference evidence="2 3" key="1">
    <citation type="journal article" date="2019" name="Microbiol. Resour. Announc.">
        <title>High-quality draft genome sequence of Fusarium oxysporum f. sp. cubense strain 160527, a causal agent of Panama disease.</title>
        <authorList>
            <person name="Asai S."/>
            <person name="Ayukawa Y."/>
            <person name="Gan P."/>
            <person name="Masuda S."/>
            <person name="Komatsu K."/>
            <person name="Shirasu K."/>
            <person name="Arie T."/>
        </authorList>
    </citation>
    <scope>NUCLEOTIDE SEQUENCE [LARGE SCALE GENOMIC DNA]</scope>
    <source>
        <strain evidence="2 3">160527</strain>
    </source>
</reference>
<proteinExistence type="predicted"/>
<feature type="region of interest" description="Disordered" evidence="1">
    <location>
        <begin position="39"/>
        <end position="62"/>
    </location>
</feature>
<sequence>MSLCRSLCADGETVKDTTSGDSDRVADVWGDAKVKADVSRTGYSGESEADSLAATGSDGIDNSGGDWLKVTGCEGEASRLSAVTSRELD</sequence>
<dbReference type="AlphaFoldDB" id="A0A559LRX5"/>
<evidence type="ECO:0000313" key="3">
    <source>
        <dbReference type="Proteomes" id="UP000320707"/>
    </source>
</evidence>
<dbReference type="EMBL" id="SRMI01000002">
    <property type="protein sequence ID" value="TVY77658.1"/>
    <property type="molecule type" value="Genomic_DNA"/>
</dbReference>
<dbReference type="Proteomes" id="UP000320707">
    <property type="component" value="Unassembled WGS sequence"/>
</dbReference>
<protein>
    <submittedName>
        <fullName evidence="2">Uncharacterized protein</fullName>
    </submittedName>
</protein>
<accession>A0A559LRX5</accession>
<evidence type="ECO:0000256" key="1">
    <source>
        <dbReference type="SAM" id="MobiDB-lite"/>
    </source>
</evidence>
<gene>
    <name evidence="2" type="ORF">Focb16_v007468</name>
</gene>
<comment type="caution">
    <text evidence="2">The sequence shown here is derived from an EMBL/GenBank/DDBJ whole genome shotgun (WGS) entry which is preliminary data.</text>
</comment>
<evidence type="ECO:0000313" key="2">
    <source>
        <dbReference type="EMBL" id="TVY77658.1"/>
    </source>
</evidence>
<organism evidence="2 3">
    <name type="scientific">Fusarium oxysporum f. sp. cubense</name>
    <dbReference type="NCBI Taxonomy" id="61366"/>
    <lineage>
        <taxon>Eukaryota</taxon>
        <taxon>Fungi</taxon>
        <taxon>Dikarya</taxon>
        <taxon>Ascomycota</taxon>
        <taxon>Pezizomycotina</taxon>
        <taxon>Sordariomycetes</taxon>
        <taxon>Hypocreomycetidae</taxon>
        <taxon>Hypocreales</taxon>
        <taxon>Nectriaceae</taxon>
        <taxon>Fusarium</taxon>
        <taxon>Fusarium oxysporum species complex</taxon>
    </lineage>
</organism>
<name>A0A559LRX5_FUSOC</name>